<evidence type="ECO:0008006" key="11">
    <source>
        <dbReference type="Google" id="ProtNLM"/>
    </source>
</evidence>
<dbReference type="OrthoDB" id="44789at2759"/>
<dbReference type="GO" id="GO:0005769">
    <property type="term" value="C:early endosome"/>
    <property type="evidence" value="ECO:0007669"/>
    <property type="project" value="TreeGrafter"/>
</dbReference>
<evidence type="ECO:0000256" key="2">
    <source>
        <dbReference type="ARBA" id="ARBA00022448"/>
    </source>
</evidence>
<keyword evidence="2" id="KW-0813">Transport</keyword>
<comment type="caution">
    <text evidence="9">The sequence shown here is derived from an EMBL/GenBank/DDBJ whole genome shotgun (WGS) entry which is preliminary data.</text>
</comment>
<gene>
    <name evidence="9" type="ORF">WICPIJ_009134</name>
</gene>
<dbReference type="InterPro" id="IPR001807">
    <property type="entry name" value="ClC"/>
</dbReference>
<keyword evidence="3 8" id="KW-0812">Transmembrane</keyword>
<feature type="transmembrane region" description="Helical" evidence="8">
    <location>
        <begin position="57"/>
        <end position="77"/>
    </location>
</feature>
<dbReference type="PRINTS" id="PR00762">
    <property type="entry name" value="CLCHANNEL"/>
</dbReference>
<dbReference type="EMBL" id="JAEUBG010005289">
    <property type="protein sequence ID" value="KAH3676324.1"/>
    <property type="molecule type" value="Genomic_DNA"/>
</dbReference>
<dbReference type="GO" id="GO:0005247">
    <property type="term" value="F:voltage-gated chloride channel activity"/>
    <property type="evidence" value="ECO:0007669"/>
    <property type="project" value="TreeGrafter"/>
</dbReference>
<feature type="non-terminal residue" evidence="9">
    <location>
        <position position="1"/>
    </location>
</feature>
<dbReference type="InterPro" id="IPR014743">
    <property type="entry name" value="Cl-channel_core"/>
</dbReference>
<evidence type="ECO:0000256" key="7">
    <source>
        <dbReference type="ARBA" id="ARBA00023214"/>
    </source>
</evidence>
<dbReference type="SUPFAM" id="SSF81340">
    <property type="entry name" value="Clc chloride channel"/>
    <property type="match status" value="1"/>
</dbReference>
<evidence type="ECO:0000256" key="3">
    <source>
        <dbReference type="ARBA" id="ARBA00022692"/>
    </source>
</evidence>
<dbReference type="PANTHER" id="PTHR45711">
    <property type="entry name" value="CHLORIDE CHANNEL PROTEIN"/>
    <property type="match status" value="1"/>
</dbReference>
<evidence type="ECO:0000256" key="5">
    <source>
        <dbReference type="ARBA" id="ARBA00023065"/>
    </source>
</evidence>
<reference evidence="9" key="1">
    <citation type="journal article" date="2021" name="Open Biol.">
        <title>Shared evolutionary footprints suggest mitochondrial oxidative damage underlies multiple complex I losses in fungi.</title>
        <authorList>
            <person name="Schikora-Tamarit M.A."/>
            <person name="Marcet-Houben M."/>
            <person name="Nosek J."/>
            <person name="Gabaldon T."/>
        </authorList>
    </citation>
    <scope>NUCLEOTIDE SEQUENCE</scope>
    <source>
        <strain evidence="9">CBS2887</strain>
    </source>
</reference>
<evidence type="ECO:0000256" key="6">
    <source>
        <dbReference type="ARBA" id="ARBA00023136"/>
    </source>
</evidence>
<evidence type="ECO:0000313" key="10">
    <source>
        <dbReference type="Proteomes" id="UP000774326"/>
    </source>
</evidence>
<keyword evidence="10" id="KW-1185">Reference proteome</keyword>
<accession>A0A9P8TEY8</accession>
<dbReference type="Gene3D" id="1.10.3080.10">
    <property type="entry name" value="Clc chloride channel"/>
    <property type="match status" value="1"/>
</dbReference>
<feature type="transmembrane region" description="Helical" evidence="8">
    <location>
        <begin position="237"/>
        <end position="261"/>
    </location>
</feature>
<feature type="transmembrane region" description="Helical" evidence="8">
    <location>
        <begin position="311"/>
        <end position="330"/>
    </location>
</feature>
<protein>
    <recommendedName>
        <fullName evidence="11">Chloride channel protein</fullName>
    </recommendedName>
</protein>
<dbReference type="PANTHER" id="PTHR45711:SF6">
    <property type="entry name" value="CHLORIDE CHANNEL PROTEIN"/>
    <property type="match status" value="1"/>
</dbReference>
<dbReference type="GO" id="GO:0005886">
    <property type="term" value="C:plasma membrane"/>
    <property type="evidence" value="ECO:0007669"/>
    <property type="project" value="TreeGrafter"/>
</dbReference>
<reference evidence="9" key="2">
    <citation type="submission" date="2021-01" db="EMBL/GenBank/DDBJ databases">
        <authorList>
            <person name="Schikora-Tamarit M.A."/>
        </authorList>
    </citation>
    <scope>NUCLEOTIDE SEQUENCE</scope>
    <source>
        <strain evidence="9">CBS2887</strain>
    </source>
</reference>
<keyword evidence="6 8" id="KW-0472">Membrane</keyword>
<dbReference type="Pfam" id="PF00654">
    <property type="entry name" value="Voltage_CLC"/>
    <property type="match status" value="1"/>
</dbReference>
<dbReference type="GO" id="GO:0005794">
    <property type="term" value="C:Golgi apparatus"/>
    <property type="evidence" value="ECO:0007669"/>
    <property type="project" value="TreeGrafter"/>
</dbReference>
<keyword evidence="7" id="KW-0868">Chloride</keyword>
<dbReference type="AlphaFoldDB" id="A0A9P8TEY8"/>
<feature type="transmembrane region" description="Helical" evidence="8">
    <location>
        <begin position="136"/>
        <end position="155"/>
    </location>
</feature>
<evidence type="ECO:0000313" key="9">
    <source>
        <dbReference type="EMBL" id="KAH3676324.1"/>
    </source>
</evidence>
<sequence length="414" mass="45433">MIVLQEPVVTLTSLFKNSPIDSHDSVNYNSEYHQLSERIPQESARFNSVVDQFVSQFSQWIVIIITGLLTGLTTSVLDHGYKWVSGLKTGVCTNGFFNSYSSCCAASTDGACEAWKQWDQVIGLDSNTASSALYKFFLFTSTSLILAGLAGLVCFNERFVKTSGISETKTVISGVVINGFLSMRTLLAKWTGLLLIVSSGLWAGKEGPLVHISLCLAELVIQRFPYLATNHAQKREALLAASAAGISVAFNAPVSGIIFTLEQMTSFFNPSDKLWMSFICSMTGVVVLNFFKGSLEVYVKMDNQWLGFELIGFIILGISGGVYGAVFNRLNLWFARWRRENIQSRGGKWEVLEIAALSLVTSIVTYPLILPRLPLTSLITILFKDCDATDSAKNLLCSSGDPTTGVIFVLIFTF</sequence>
<name>A0A9P8TEY8_WICPI</name>
<feature type="transmembrane region" description="Helical" evidence="8">
    <location>
        <begin position="273"/>
        <end position="291"/>
    </location>
</feature>
<evidence type="ECO:0000256" key="1">
    <source>
        <dbReference type="ARBA" id="ARBA00004141"/>
    </source>
</evidence>
<comment type="subcellular location">
    <subcellularLocation>
        <location evidence="1">Membrane</location>
        <topology evidence="1">Multi-pass membrane protein</topology>
    </subcellularLocation>
</comment>
<evidence type="ECO:0000256" key="4">
    <source>
        <dbReference type="ARBA" id="ARBA00022989"/>
    </source>
</evidence>
<keyword evidence="5" id="KW-0406">Ion transport</keyword>
<proteinExistence type="predicted"/>
<organism evidence="9 10">
    <name type="scientific">Wickerhamomyces pijperi</name>
    <name type="common">Yeast</name>
    <name type="synonym">Pichia pijperi</name>
    <dbReference type="NCBI Taxonomy" id="599730"/>
    <lineage>
        <taxon>Eukaryota</taxon>
        <taxon>Fungi</taxon>
        <taxon>Dikarya</taxon>
        <taxon>Ascomycota</taxon>
        <taxon>Saccharomycotina</taxon>
        <taxon>Saccharomycetes</taxon>
        <taxon>Phaffomycetales</taxon>
        <taxon>Wickerhamomycetaceae</taxon>
        <taxon>Wickerhamomyces</taxon>
    </lineage>
</organism>
<evidence type="ECO:0000256" key="8">
    <source>
        <dbReference type="SAM" id="Phobius"/>
    </source>
</evidence>
<keyword evidence="4 8" id="KW-1133">Transmembrane helix</keyword>
<dbReference type="Proteomes" id="UP000774326">
    <property type="component" value="Unassembled WGS sequence"/>
</dbReference>